<dbReference type="PANTHER" id="PTHR42971">
    <property type="entry name" value="TRNA (CYTIDINE(34)-2'-O)-METHYLTRANSFERASE"/>
    <property type="match status" value="1"/>
</dbReference>
<dbReference type="Pfam" id="PF00588">
    <property type="entry name" value="SpoU_methylase"/>
    <property type="match status" value="1"/>
</dbReference>
<evidence type="ECO:0000256" key="6">
    <source>
        <dbReference type="HAMAP-Rule" id="MF_01885"/>
    </source>
</evidence>
<reference evidence="8" key="1">
    <citation type="submission" date="2024-02" db="EMBL/GenBank/DDBJ databases">
        <title>Draft genome sequence of new strains in genus Ureaplasma.</title>
        <authorList>
            <person name="Nakajima Y."/>
            <person name="Segawa T."/>
        </authorList>
    </citation>
    <scope>NUCLEOTIDE SEQUENCE [LARGE SCALE GENOMIC DNA]</scope>
    <source>
        <strain evidence="8">OM1</strain>
    </source>
</reference>
<evidence type="ECO:0000256" key="5">
    <source>
        <dbReference type="ARBA" id="ARBA00022694"/>
    </source>
</evidence>
<keyword evidence="2 6" id="KW-0489">Methyltransferase</keyword>
<dbReference type="InterPro" id="IPR001537">
    <property type="entry name" value="SpoU_MeTrfase"/>
</dbReference>
<keyword evidence="1 6" id="KW-0963">Cytoplasm</keyword>
<comment type="catalytic activity">
    <reaction evidence="6">
        <text>5-carboxymethylaminomethyluridine(34) in tRNA(Leu) + S-adenosyl-L-methionine = 5-carboxymethylaminomethyl-2'-O-methyluridine(34) in tRNA(Leu) + S-adenosyl-L-homocysteine + H(+)</text>
        <dbReference type="Rhea" id="RHEA:43088"/>
        <dbReference type="Rhea" id="RHEA-COMP:10333"/>
        <dbReference type="Rhea" id="RHEA-COMP:10334"/>
        <dbReference type="ChEBI" id="CHEBI:15378"/>
        <dbReference type="ChEBI" id="CHEBI:57856"/>
        <dbReference type="ChEBI" id="CHEBI:59789"/>
        <dbReference type="ChEBI" id="CHEBI:74508"/>
        <dbReference type="ChEBI" id="CHEBI:74511"/>
        <dbReference type="EC" id="2.1.1.207"/>
    </reaction>
</comment>
<name>A0ABP9U8B0_9BACT</name>
<proteinExistence type="inferred from homology"/>
<keyword evidence="9" id="KW-1185">Reference proteome</keyword>
<evidence type="ECO:0000313" key="9">
    <source>
        <dbReference type="Proteomes" id="UP001449582"/>
    </source>
</evidence>
<feature type="binding site" evidence="6">
    <location>
        <position position="127"/>
    </location>
    <ligand>
        <name>S-adenosyl-L-methionine</name>
        <dbReference type="ChEBI" id="CHEBI:59789"/>
    </ligand>
</feature>
<dbReference type="Gene3D" id="3.40.1280.10">
    <property type="match status" value="1"/>
</dbReference>
<evidence type="ECO:0000256" key="3">
    <source>
        <dbReference type="ARBA" id="ARBA00022679"/>
    </source>
</evidence>
<feature type="binding site" evidence="6">
    <location>
        <position position="106"/>
    </location>
    <ligand>
        <name>S-adenosyl-L-methionine</name>
        <dbReference type="ChEBI" id="CHEBI:59789"/>
    </ligand>
</feature>
<evidence type="ECO:0000256" key="4">
    <source>
        <dbReference type="ARBA" id="ARBA00022691"/>
    </source>
</evidence>
<dbReference type="EC" id="2.1.1.207" evidence="6"/>
<organism evidence="8 9">
    <name type="scientific">Ureaplasma ceti</name>
    <dbReference type="NCBI Taxonomy" id="3119530"/>
    <lineage>
        <taxon>Bacteria</taxon>
        <taxon>Bacillati</taxon>
        <taxon>Mycoplasmatota</taxon>
        <taxon>Mycoplasmoidales</taxon>
        <taxon>Mycoplasmoidaceae</taxon>
        <taxon>Ureaplasma</taxon>
    </lineage>
</organism>
<evidence type="ECO:0000256" key="1">
    <source>
        <dbReference type="ARBA" id="ARBA00022490"/>
    </source>
</evidence>
<dbReference type="Proteomes" id="UP001449582">
    <property type="component" value="Unassembled WGS sequence"/>
</dbReference>
<evidence type="ECO:0000259" key="7">
    <source>
        <dbReference type="Pfam" id="PF00588"/>
    </source>
</evidence>
<comment type="subcellular location">
    <subcellularLocation>
        <location evidence="6">Cytoplasm</location>
    </subcellularLocation>
</comment>
<dbReference type="HAMAP" id="MF_01885">
    <property type="entry name" value="tRNA_methyltr_TrmL"/>
    <property type="match status" value="1"/>
</dbReference>
<comment type="catalytic activity">
    <reaction evidence="6">
        <text>cytidine(34) in tRNA + S-adenosyl-L-methionine = 2'-O-methylcytidine(34) in tRNA + S-adenosyl-L-homocysteine + H(+)</text>
        <dbReference type="Rhea" id="RHEA:43084"/>
        <dbReference type="Rhea" id="RHEA-COMP:10331"/>
        <dbReference type="Rhea" id="RHEA-COMP:10332"/>
        <dbReference type="ChEBI" id="CHEBI:15378"/>
        <dbReference type="ChEBI" id="CHEBI:57856"/>
        <dbReference type="ChEBI" id="CHEBI:59789"/>
        <dbReference type="ChEBI" id="CHEBI:74495"/>
        <dbReference type="ChEBI" id="CHEBI:82748"/>
        <dbReference type="EC" id="2.1.1.207"/>
    </reaction>
</comment>
<dbReference type="EMBL" id="BAABQM010000001">
    <property type="protein sequence ID" value="GAA5414402.1"/>
    <property type="molecule type" value="Genomic_DNA"/>
</dbReference>
<dbReference type="RefSeq" id="WP_353289567.1">
    <property type="nucleotide sequence ID" value="NZ_BAABQM010000001.1"/>
</dbReference>
<comment type="caution">
    <text evidence="6">Lacks conserved residue(s) required for the propagation of feature annotation.</text>
</comment>
<dbReference type="InterPro" id="IPR029028">
    <property type="entry name" value="Alpha/beta_knot_MTases"/>
</dbReference>
<keyword evidence="3 6" id="KW-0808">Transferase</keyword>
<evidence type="ECO:0000313" key="8">
    <source>
        <dbReference type="EMBL" id="GAA5414402.1"/>
    </source>
</evidence>
<accession>A0ABP9U8B0</accession>
<dbReference type="SUPFAM" id="SSF75217">
    <property type="entry name" value="alpha/beta knot"/>
    <property type="match status" value="1"/>
</dbReference>
<keyword evidence="4 6" id="KW-0949">S-adenosyl-L-methionine</keyword>
<sequence length="168" mass="19535">MSLHIVFQKPSIAENIGNIIRTCVGFGAELHMIRPYGFIWNPSKIARSSTNHMDQCVIHQYDDWEEFYAATHHDNSEYYFYTRYGKKAPSDFHYDLTSKDIYLVFGNEHYGIDKDILKAHLDTCVRIPMTSDLICLNVANSAAIAAYEVVKQNNYPNLELEEIFNKEW</sequence>
<dbReference type="PIRSF" id="PIRSF029256">
    <property type="entry name" value="SpoU_TrmH_prd"/>
    <property type="match status" value="1"/>
</dbReference>
<comment type="caution">
    <text evidence="8">The sequence shown here is derived from an EMBL/GenBank/DDBJ whole genome shotgun (WGS) entry which is preliminary data.</text>
</comment>
<feature type="domain" description="tRNA/rRNA methyltransferase SpoU type" evidence="7">
    <location>
        <begin position="3"/>
        <end position="147"/>
    </location>
</feature>
<keyword evidence="5 6" id="KW-0819">tRNA processing</keyword>
<evidence type="ECO:0000256" key="2">
    <source>
        <dbReference type="ARBA" id="ARBA00022603"/>
    </source>
</evidence>
<gene>
    <name evidence="8" type="primary">trmL</name>
    <name evidence="8" type="ORF">UREOM_1130</name>
</gene>
<comment type="similarity">
    <text evidence="6">Belongs to the class IV-like SAM-binding methyltransferase superfamily. RNA methyltransferase TrmH family. TrmL subfamily.</text>
</comment>
<protein>
    <recommendedName>
        <fullName evidence="6">Putative tRNA (cytidine(34)-2'-O)-methyltransferase</fullName>
        <ecNumber evidence="6">2.1.1.207</ecNumber>
    </recommendedName>
    <alternativeName>
        <fullName evidence="6">tRNA (cytidine/uridine-2'-O-)-methyltransferase</fullName>
    </alternativeName>
</protein>
<dbReference type="InterPro" id="IPR016914">
    <property type="entry name" value="TrmL"/>
</dbReference>
<dbReference type="PANTHER" id="PTHR42971:SF1">
    <property type="entry name" value="TRNA (CYTIDINE(34)-2'-O)-METHYLTRANSFERASE"/>
    <property type="match status" value="1"/>
</dbReference>
<dbReference type="InterPro" id="IPR029026">
    <property type="entry name" value="tRNA_m1G_MTases_N"/>
</dbReference>
<comment type="function">
    <text evidence="6">Could methylate the ribose at the nucleotide 34 wobble position in tRNA.</text>
</comment>